<feature type="transmembrane region" description="Helical" evidence="1">
    <location>
        <begin position="129"/>
        <end position="150"/>
    </location>
</feature>
<comment type="caution">
    <text evidence="3">The sequence shown here is derived from an EMBL/GenBank/DDBJ whole genome shotgun (WGS) entry which is preliminary data.</text>
</comment>
<evidence type="ECO:0000313" key="4">
    <source>
        <dbReference type="Proteomes" id="UP000005150"/>
    </source>
</evidence>
<name>I9T0S9_9BACE</name>
<dbReference type="AlphaFoldDB" id="I9T0S9"/>
<dbReference type="Gene3D" id="2.60.40.10">
    <property type="entry name" value="Immunoglobulins"/>
    <property type="match status" value="1"/>
</dbReference>
<proteinExistence type="predicted"/>
<keyword evidence="1" id="KW-1133">Transmembrane helix</keyword>
<dbReference type="HOGENOM" id="CLU_570687_0_0_10"/>
<organism evidence="3 4">
    <name type="scientific">Bacteroides salyersiae CL02T12C01</name>
    <dbReference type="NCBI Taxonomy" id="997887"/>
    <lineage>
        <taxon>Bacteria</taxon>
        <taxon>Pseudomonadati</taxon>
        <taxon>Bacteroidota</taxon>
        <taxon>Bacteroidia</taxon>
        <taxon>Bacteroidales</taxon>
        <taxon>Bacteroidaceae</taxon>
        <taxon>Bacteroides</taxon>
    </lineage>
</organism>
<dbReference type="InterPro" id="IPR013783">
    <property type="entry name" value="Ig-like_fold"/>
</dbReference>
<evidence type="ECO:0000256" key="1">
    <source>
        <dbReference type="SAM" id="Phobius"/>
    </source>
</evidence>
<dbReference type="PATRIC" id="fig|997887.3.peg.2908"/>
<feature type="domain" description="BACON" evidence="2">
    <location>
        <begin position="211"/>
        <end position="247"/>
    </location>
</feature>
<dbReference type="InterPro" id="IPR024361">
    <property type="entry name" value="BACON"/>
</dbReference>
<protein>
    <recommendedName>
        <fullName evidence="2">BACON domain-containing protein</fullName>
    </recommendedName>
</protein>
<evidence type="ECO:0000259" key="2">
    <source>
        <dbReference type="Pfam" id="PF13004"/>
    </source>
</evidence>
<dbReference type="EMBL" id="AGXV01000032">
    <property type="protein sequence ID" value="EIY62183.1"/>
    <property type="molecule type" value="Genomic_DNA"/>
</dbReference>
<keyword evidence="1" id="KW-0812">Transmembrane</keyword>
<reference evidence="3 4" key="1">
    <citation type="submission" date="2012-02" db="EMBL/GenBank/DDBJ databases">
        <title>The Genome Sequence of Bacteroides salyersiae CL02T12C01.</title>
        <authorList>
            <consortium name="The Broad Institute Genome Sequencing Platform"/>
            <person name="Earl A."/>
            <person name="Ward D."/>
            <person name="Feldgarden M."/>
            <person name="Gevers D."/>
            <person name="Zitomersky N.L."/>
            <person name="Coyne M.J."/>
            <person name="Comstock L.E."/>
            <person name="Young S.K."/>
            <person name="Zeng Q."/>
            <person name="Gargeya S."/>
            <person name="Fitzgerald M."/>
            <person name="Haas B."/>
            <person name="Abouelleil A."/>
            <person name="Alvarado L."/>
            <person name="Arachchi H.M."/>
            <person name="Berlin A."/>
            <person name="Chapman S.B."/>
            <person name="Gearin G."/>
            <person name="Goldberg J."/>
            <person name="Griggs A."/>
            <person name="Gujja S."/>
            <person name="Hansen M."/>
            <person name="Heiman D."/>
            <person name="Howarth C."/>
            <person name="Larimer J."/>
            <person name="Lui A."/>
            <person name="MacDonald P.J.P."/>
            <person name="McCowen C."/>
            <person name="Montmayeur A."/>
            <person name="Murphy C."/>
            <person name="Neiman D."/>
            <person name="Pearson M."/>
            <person name="Priest M."/>
            <person name="Roberts A."/>
            <person name="Saif S."/>
            <person name="Shea T."/>
            <person name="Sisk P."/>
            <person name="Stolte C."/>
            <person name="Sykes S."/>
            <person name="Wortman J."/>
            <person name="Nusbaum C."/>
            <person name="Birren B."/>
        </authorList>
    </citation>
    <scope>NUCLEOTIDE SEQUENCE [LARGE SCALE GENOMIC DNA]</scope>
    <source>
        <strain evidence="3 4">CL02T12C01</strain>
    </source>
</reference>
<evidence type="ECO:0000313" key="3">
    <source>
        <dbReference type="EMBL" id="EIY62183.1"/>
    </source>
</evidence>
<dbReference type="OrthoDB" id="3669864at2"/>
<keyword evidence="1" id="KW-0472">Membrane</keyword>
<keyword evidence="4" id="KW-1185">Reference proteome</keyword>
<dbReference type="Proteomes" id="UP000005150">
    <property type="component" value="Unassembled WGS sequence"/>
</dbReference>
<accession>I9T0S9</accession>
<sequence>MTSKECPSCKTSNPESASYCRKCGTRFPEHTKPGKSHMCHIENFAIKKQSNGKFLVEWNAINADKVTINGRDVTGQNRFIATVKDSQMILLRVDNTTSFDVKEVNVVYDSQTIYKDKVVERTVTSATNVVTIILLIVFIIISAFSLHYAYRLEDRNYSGERFLSNIFGYKSYLLINGSNEGRTVNIPTHGASLMYDVKTNASEYEVLDLPKWCTLEKNDSYFIIKATKNRQSNRTANIRIKTRNDEVTMCLDQAVYKPQRLLVNDKKVVDSNLSASSGQITYQVNTDADSYEINSLSSWFRVITQGTESFTISYEENPKRTERTDWFKVKSEGMEVKINLIQVAQKITGQIKDVTVEHNVFKNGVKGMKILVDFSVQNMKGIDGSCAVYFYYENGNRVKDTNGSYATSDNQAATHKTIKPNYDSSSYTDVEIFMPYNELEVGTGKHNLKFYCKIWEYSTSSAISVAESQYYSFTLTNN</sequence>
<dbReference type="Pfam" id="PF13004">
    <property type="entry name" value="BACON"/>
    <property type="match status" value="1"/>
</dbReference>
<gene>
    <name evidence="3" type="ORF">HMPREF1071_02803</name>
</gene>